<keyword evidence="1" id="KW-0732">Signal</keyword>
<evidence type="ECO:0008006" key="4">
    <source>
        <dbReference type="Google" id="ProtNLM"/>
    </source>
</evidence>
<dbReference type="InterPro" id="IPR011042">
    <property type="entry name" value="6-blade_b-propeller_TolB-like"/>
</dbReference>
<accession>A0ABR3ZD82</accession>
<dbReference type="Pfam" id="PF07676">
    <property type="entry name" value="PD40"/>
    <property type="match status" value="8"/>
</dbReference>
<comment type="caution">
    <text evidence="2">The sequence shown here is derived from an EMBL/GenBank/DDBJ whole genome shotgun (WGS) entry which is preliminary data.</text>
</comment>
<evidence type="ECO:0000256" key="1">
    <source>
        <dbReference type="SAM" id="SignalP"/>
    </source>
</evidence>
<dbReference type="PANTHER" id="PTHR32161:SF8">
    <property type="entry name" value="DPP6 N-TERMINAL DOMAIN-LIKE PROTEIN"/>
    <property type="match status" value="1"/>
</dbReference>
<feature type="chain" id="PRO_5046579253" description="Tat pathway signal sequence domain-containing protein" evidence="1">
    <location>
        <begin position="20"/>
        <end position="686"/>
    </location>
</feature>
<dbReference type="SUPFAM" id="SSF82171">
    <property type="entry name" value="DPP6 N-terminal domain-like"/>
    <property type="match status" value="1"/>
</dbReference>
<evidence type="ECO:0000313" key="3">
    <source>
        <dbReference type="Proteomes" id="UP001583186"/>
    </source>
</evidence>
<dbReference type="Gene3D" id="2.120.10.30">
    <property type="entry name" value="TolB, C-terminal domain"/>
    <property type="match status" value="2"/>
</dbReference>
<dbReference type="PANTHER" id="PTHR32161">
    <property type="entry name" value="DPP6 N-TERMINAL DOMAIN-LIKE PROTEIN"/>
    <property type="match status" value="1"/>
</dbReference>
<protein>
    <recommendedName>
        <fullName evidence="4">Tat pathway signal sequence domain-containing protein</fullName>
    </recommendedName>
</protein>
<proteinExistence type="predicted"/>
<name>A0ABR3ZD82_9PEZI</name>
<sequence>MHFSVISAFLGLAAQPVLAACPYAAQANGLKARSPPQDHYHRATRQTNGTKGIFYMNRIGPSGSKLYIANADGSNATALSTTDTLDIHADWSPDGNWIVFTSERRADGQADLYRVHPDGTGLETLISTDSLEDSGALSPDGSLLAYVSTQGNYTTNIWVKDLANGRAWNVTDIPGLTRVQNPTSPQGHFRPSWSPDGEWIAFSSDRETDWTGHSNGTGWEHTQQLSLYVVRPNGSDFREVARQDGNSFGSPQWSPDGKRLVYSVMTTEDTYGAHGTSGQQQAVTSQIYSVDVEKGLSSATQETTGPYLKVTPHYVVSGNMTNIGFVLKGTSNEGISYATNDSSTGHLPFSQAYLRNPSWSPDGSKVVYEVLTWDVRAAGKSLFSFDNTWDYRFMDVFPQFNVPTKRMVITQKQLGDSSVITSTPTYDDLEDVFDVQDVVAADQEMNIAYGLAGAFQPTWSPDGKQIAVGFGSWFTVRTTQPGTIYLANVTDPTANGTAPREYTNLTDTNNATNAGFPSFSPDGTRLVYRLWNMLNGQPLGLRILDLTTGVTTNLTDGWDNTPGWSPEGDRIVFSRQVNWTASSDSSRWWDDRFDVMTIKPDGTGLTRLTDSPANDAHAVWSEVDGKVQILWNSGMYGFRDESALYDDTFQPYGQIMAMDPDGSNKRILTDTLWEDSMPLFIPNEYL</sequence>
<feature type="signal peptide" evidence="1">
    <location>
        <begin position="1"/>
        <end position="19"/>
    </location>
</feature>
<dbReference type="Proteomes" id="UP001583186">
    <property type="component" value="Unassembled WGS sequence"/>
</dbReference>
<dbReference type="InterPro" id="IPR011659">
    <property type="entry name" value="WD40"/>
</dbReference>
<reference evidence="2 3" key="1">
    <citation type="journal article" date="2024" name="IMA Fungus">
        <title>IMA Genome - F19 : A genome assembly and annotation guide to empower mycologists, including annotated draft genome sequences of Ceratocystis pirilliformis, Diaporthe australafricana, Fusarium ophioides, Paecilomyces lecythidis, and Sporothrix stenoceras.</title>
        <authorList>
            <person name="Aylward J."/>
            <person name="Wilson A.M."/>
            <person name="Visagie C.M."/>
            <person name="Spraker J."/>
            <person name="Barnes I."/>
            <person name="Buitendag C."/>
            <person name="Ceriani C."/>
            <person name="Del Mar Angel L."/>
            <person name="du Plessis D."/>
            <person name="Fuchs T."/>
            <person name="Gasser K."/>
            <person name="Kramer D."/>
            <person name="Li W."/>
            <person name="Munsamy K."/>
            <person name="Piso A."/>
            <person name="Price J.L."/>
            <person name="Sonnekus B."/>
            <person name="Thomas C."/>
            <person name="van der Nest A."/>
            <person name="van Dijk A."/>
            <person name="van Heerden A."/>
            <person name="van Vuuren N."/>
            <person name="Yilmaz N."/>
            <person name="Duong T.A."/>
            <person name="van der Merwe N.A."/>
            <person name="Wingfield M.J."/>
            <person name="Wingfield B.D."/>
        </authorList>
    </citation>
    <scope>NUCLEOTIDE SEQUENCE [LARGE SCALE GENOMIC DNA]</scope>
    <source>
        <strain evidence="2 3">CMW 5346</strain>
    </source>
</reference>
<keyword evidence="3" id="KW-1185">Reference proteome</keyword>
<organism evidence="2 3">
    <name type="scientific">Sporothrix stenoceras</name>
    <dbReference type="NCBI Taxonomy" id="5173"/>
    <lineage>
        <taxon>Eukaryota</taxon>
        <taxon>Fungi</taxon>
        <taxon>Dikarya</taxon>
        <taxon>Ascomycota</taxon>
        <taxon>Pezizomycotina</taxon>
        <taxon>Sordariomycetes</taxon>
        <taxon>Sordariomycetidae</taxon>
        <taxon>Ophiostomatales</taxon>
        <taxon>Ophiostomataceae</taxon>
        <taxon>Sporothrix</taxon>
    </lineage>
</organism>
<gene>
    <name evidence="2" type="ORF">Sste5346_003862</name>
</gene>
<dbReference type="EMBL" id="JAWCUI010000017">
    <property type="protein sequence ID" value="KAL1898005.1"/>
    <property type="molecule type" value="Genomic_DNA"/>
</dbReference>
<evidence type="ECO:0000313" key="2">
    <source>
        <dbReference type="EMBL" id="KAL1898005.1"/>
    </source>
</evidence>